<sequence>MSITCPKCGDENPDGTRFCVVCGEYLAWERHDPEDDTRRPQRAEPPPQEQHAELAVGLSDSSLACAPGELVTTTVTVRNKGTRVERAMVTVEGGAASYATVVPEELVIQPDEAAECVVTFAPPRSSSVPAGAASFTVRARSQVSSGITAAAEGYCVVAGFDDLSVELSPKDSRGWWMTQHMVVFTNQGNMPHRVRVRAEDAENELRFSRPAPGLLIAPGRTELALRVWARPGLTGPARQIPFAAKVDVDDGGKTIRADGTRTVLPLAMSWPLKAVVAVVVLALAAAVAFNAWRGEQEQAVLDRETYLAGSGTLTDGHTSVETPRLPDEAKIFLSPDLSQGSWAEAEPGWLPFTGAVGVTRRGWNTFSVQGLDGSNVAGMGFNYLIVRDPKGTLNGRPYEAGSGSIQPGERQVSIPAATATSESVILLTVEMDGMPADHVAGLRVDAKEDGGFTVATLDLMPAPMEIGFNWVVIDSDDSSVAGTGTTTSGDPARIDTSAGSGVVLLTTDVTHSGLSGAAAPAVYVDDQDGDGFTVSAFTGPAVGFDYLVVERRQ</sequence>
<reference evidence="3" key="1">
    <citation type="journal article" date="2014" name="Int. J. Syst. Evol. Microbiol.">
        <title>Complete genome sequence of Corynebacterium casei LMG S-19264T (=DSM 44701T), isolated from a smear-ripened cheese.</title>
        <authorList>
            <consortium name="US DOE Joint Genome Institute (JGI-PGF)"/>
            <person name="Walter F."/>
            <person name="Albersmeier A."/>
            <person name="Kalinowski J."/>
            <person name="Ruckert C."/>
        </authorList>
    </citation>
    <scope>NUCLEOTIDE SEQUENCE</scope>
    <source>
        <strain evidence="3">CGMCC 4.7430</strain>
    </source>
</reference>
<proteinExistence type="predicted"/>
<evidence type="ECO:0000313" key="4">
    <source>
        <dbReference type="Proteomes" id="UP000660745"/>
    </source>
</evidence>
<dbReference type="AlphaFoldDB" id="A0A918AEV8"/>
<accession>A0A918AEV8</accession>
<comment type="caution">
    <text evidence="3">The sequence shown here is derived from an EMBL/GenBank/DDBJ whole genome shotgun (WGS) entry which is preliminary data.</text>
</comment>
<keyword evidence="4" id="KW-1185">Reference proteome</keyword>
<dbReference type="Pfam" id="PF13240">
    <property type="entry name" value="Zn_Ribbon_1"/>
    <property type="match status" value="1"/>
</dbReference>
<dbReference type="Proteomes" id="UP000660745">
    <property type="component" value="Unassembled WGS sequence"/>
</dbReference>
<name>A0A918AEV8_9ACTN</name>
<gene>
    <name evidence="3" type="ORF">GCM10012278_84540</name>
</gene>
<feature type="region of interest" description="Disordered" evidence="1">
    <location>
        <begin position="32"/>
        <end position="52"/>
    </location>
</feature>
<organism evidence="3 4">
    <name type="scientific">Nonomuraea glycinis</name>
    <dbReference type="NCBI Taxonomy" id="2047744"/>
    <lineage>
        <taxon>Bacteria</taxon>
        <taxon>Bacillati</taxon>
        <taxon>Actinomycetota</taxon>
        <taxon>Actinomycetes</taxon>
        <taxon>Streptosporangiales</taxon>
        <taxon>Streptosporangiaceae</taxon>
        <taxon>Nonomuraea</taxon>
    </lineage>
</organism>
<dbReference type="EMBL" id="BMNK01000023">
    <property type="protein sequence ID" value="GGP17281.1"/>
    <property type="molecule type" value="Genomic_DNA"/>
</dbReference>
<protein>
    <recommendedName>
        <fullName evidence="2">Zinc-ribbon domain-containing protein</fullName>
    </recommendedName>
</protein>
<evidence type="ECO:0000256" key="1">
    <source>
        <dbReference type="SAM" id="MobiDB-lite"/>
    </source>
</evidence>
<feature type="domain" description="Zinc-ribbon" evidence="2">
    <location>
        <begin position="5"/>
        <end position="23"/>
    </location>
</feature>
<evidence type="ECO:0000313" key="3">
    <source>
        <dbReference type="EMBL" id="GGP17281.1"/>
    </source>
</evidence>
<dbReference type="RefSeq" id="WP_189144394.1">
    <property type="nucleotide sequence ID" value="NZ_BMNK01000023.1"/>
</dbReference>
<dbReference type="InterPro" id="IPR026870">
    <property type="entry name" value="Zinc_ribbon_dom"/>
</dbReference>
<reference evidence="3" key="2">
    <citation type="submission" date="2020-09" db="EMBL/GenBank/DDBJ databases">
        <authorList>
            <person name="Sun Q."/>
            <person name="Zhou Y."/>
        </authorList>
    </citation>
    <scope>NUCLEOTIDE SEQUENCE</scope>
    <source>
        <strain evidence="3">CGMCC 4.7430</strain>
    </source>
</reference>
<feature type="compositionally biased region" description="Basic and acidic residues" evidence="1">
    <location>
        <begin position="32"/>
        <end position="42"/>
    </location>
</feature>
<evidence type="ECO:0000259" key="2">
    <source>
        <dbReference type="Pfam" id="PF13240"/>
    </source>
</evidence>